<evidence type="ECO:0000313" key="2">
    <source>
        <dbReference type="Proteomes" id="UP000186806"/>
    </source>
</evidence>
<protein>
    <submittedName>
        <fullName evidence="1">Uncharacterized protein</fullName>
    </submittedName>
</protein>
<proteinExistence type="predicted"/>
<dbReference type="AlphaFoldDB" id="A0A1Q8TDB9"/>
<dbReference type="RefSeq" id="WP_075369050.1">
    <property type="nucleotide sequence ID" value="NZ_MSDQ01000020.1"/>
</dbReference>
<gene>
    <name evidence="1" type="ORF">BTW10_08595</name>
</gene>
<name>A0A1Q8TDB9_9GAMM</name>
<comment type="caution">
    <text evidence="1">The sequence shown here is derived from an EMBL/GenBank/DDBJ whole genome shotgun (WGS) entry which is preliminary data.</text>
</comment>
<dbReference type="EMBL" id="MSDQ01000020">
    <property type="protein sequence ID" value="OLO11677.1"/>
    <property type="molecule type" value="Genomic_DNA"/>
</dbReference>
<dbReference type="Proteomes" id="UP000186806">
    <property type="component" value="Unassembled WGS sequence"/>
</dbReference>
<dbReference type="STRING" id="223900.GCA_000821045_01544"/>
<keyword evidence="2" id="KW-1185">Reference proteome</keyword>
<sequence length="96" mass="11103">MKVHVEFDLTPQEFRQAMGLPDVEVFQQELMAHIRQQMEAGVEGYDPWSLMQPFLQQGMAQGVASFGHYQQMLMDMLRQADTQSDGETHNSKRKKT</sequence>
<evidence type="ECO:0000313" key="1">
    <source>
        <dbReference type="EMBL" id="OLO11677.1"/>
    </source>
</evidence>
<accession>A0A1Q8TDB9</accession>
<organism evidence="1 2">
    <name type="scientific">Chromohalobacter japonicus</name>
    <dbReference type="NCBI Taxonomy" id="223900"/>
    <lineage>
        <taxon>Bacteria</taxon>
        <taxon>Pseudomonadati</taxon>
        <taxon>Pseudomonadota</taxon>
        <taxon>Gammaproteobacteria</taxon>
        <taxon>Oceanospirillales</taxon>
        <taxon>Halomonadaceae</taxon>
        <taxon>Chromohalobacter</taxon>
    </lineage>
</organism>
<reference evidence="1 2" key="1">
    <citation type="submission" date="2016-12" db="EMBL/GenBank/DDBJ databases">
        <title>Draft genome sequences of strains Salinicola socius SMB35, Salinicola sp. MH3R3-1 and Chromohalobacter sp. SMB17 from the Verkhnekamsk potash mining region of Russia.</title>
        <authorList>
            <person name="Mavrodi D.V."/>
            <person name="Olsson B.E."/>
            <person name="Korsakova E.S."/>
            <person name="Pyankova A."/>
            <person name="Mavrodi O.V."/>
            <person name="Plotnikova E.G."/>
        </authorList>
    </citation>
    <scope>NUCLEOTIDE SEQUENCE [LARGE SCALE GENOMIC DNA]</scope>
    <source>
        <strain evidence="1 2">SMB17</strain>
    </source>
</reference>